<feature type="compositionally biased region" description="Basic and acidic residues" evidence="1">
    <location>
        <begin position="48"/>
        <end position="64"/>
    </location>
</feature>
<feature type="compositionally biased region" description="Basic and acidic residues" evidence="1">
    <location>
        <begin position="25"/>
        <end position="36"/>
    </location>
</feature>
<feature type="compositionally biased region" description="Low complexity" evidence="1">
    <location>
        <begin position="355"/>
        <end position="390"/>
    </location>
</feature>
<organism evidence="2 3">
    <name type="scientific">Actinacidiphila bryophytorum</name>
    <dbReference type="NCBI Taxonomy" id="1436133"/>
    <lineage>
        <taxon>Bacteria</taxon>
        <taxon>Bacillati</taxon>
        <taxon>Actinomycetota</taxon>
        <taxon>Actinomycetes</taxon>
        <taxon>Kitasatosporales</taxon>
        <taxon>Streptomycetaceae</taxon>
        <taxon>Actinacidiphila</taxon>
    </lineage>
</organism>
<evidence type="ECO:0000313" key="2">
    <source>
        <dbReference type="EMBL" id="CAG7646335.1"/>
    </source>
</evidence>
<evidence type="ECO:0000313" key="3">
    <source>
        <dbReference type="Proteomes" id="UP001153328"/>
    </source>
</evidence>
<name>A0A9W4H2L6_9ACTN</name>
<feature type="compositionally biased region" description="Basic and acidic residues" evidence="1">
    <location>
        <begin position="102"/>
        <end position="128"/>
    </location>
</feature>
<feature type="region of interest" description="Disordered" evidence="1">
    <location>
        <begin position="81"/>
        <end position="176"/>
    </location>
</feature>
<dbReference type="Proteomes" id="UP001153328">
    <property type="component" value="Unassembled WGS sequence"/>
</dbReference>
<feature type="region of interest" description="Disordered" evidence="1">
    <location>
        <begin position="223"/>
        <end position="260"/>
    </location>
</feature>
<proteinExistence type="predicted"/>
<evidence type="ECO:0000256" key="1">
    <source>
        <dbReference type="SAM" id="MobiDB-lite"/>
    </source>
</evidence>
<dbReference type="AlphaFoldDB" id="A0A9W4H2L6"/>
<feature type="compositionally biased region" description="Basic residues" evidence="1">
    <location>
        <begin position="129"/>
        <end position="138"/>
    </location>
</feature>
<protein>
    <submittedName>
        <fullName evidence="2">Uncharacterized protein</fullName>
    </submittedName>
</protein>
<dbReference type="EMBL" id="CAJVAX010000018">
    <property type="protein sequence ID" value="CAG7646335.1"/>
    <property type="molecule type" value="Genomic_DNA"/>
</dbReference>
<sequence>MVPQPLGALGLGGGAPRRALPRPGAGERLREQHPRDPVQGPGAGPAGERADAVRTGRGAADDRHVRLRRVAERGFHRAHQIRRPVRRVARGHLLPDVGPRTARGDRPYGDGGADHQDPGGRQPDDARLRAHRPLRGAVRHPGDLRHGRGRGRGARAVRVERAPPGQDRGDAQGGRPCALVRRRPRHVLLAHPERLRRRRLRGGRLRRLPLTLLRRGTRLRRPVGDRYPEAAPLDGRPGPGPAADVGRGRPAAGIPTGARGVGLAQAPLRLRGDGRRDVAGVRDAGRSAAGHLLRQCADQARPAARHQPGPPLPAQLARERSGLRSRARQRGRRGRRLCARLRPQPGPRRRRPGRARGAGLHRAPAGPYPPAAARAAGLPRQLGARGPCVT</sequence>
<keyword evidence="3" id="KW-1185">Reference proteome</keyword>
<feature type="region of interest" description="Disordered" evidence="1">
    <location>
        <begin position="1"/>
        <end position="64"/>
    </location>
</feature>
<feature type="compositionally biased region" description="Basic residues" evidence="1">
    <location>
        <begin position="323"/>
        <end position="339"/>
    </location>
</feature>
<comment type="caution">
    <text evidence="2">The sequence shown here is derived from an EMBL/GenBank/DDBJ whole genome shotgun (WGS) entry which is preliminary data.</text>
</comment>
<feature type="region of interest" description="Disordered" evidence="1">
    <location>
        <begin position="298"/>
        <end position="390"/>
    </location>
</feature>
<feature type="compositionally biased region" description="Basic residues" evidence="1">
    <location>
        <begin position="81"/>
        <end position="90"/>
    </location>
</feature>
<accession>A0A9W4H2L6</accession>
<reference evidence="2" key="1">
    <citation type="submission" date="2021-06" db="EMBL/GenBank/DDBJ databases">
        <authorList>
            <person name="Arsene-Ploetze F."/>
        </authorList>
    </citation>
    <scope>NUCLEOTIDE SEQUENCE</scope>
    <source>
        <strain evidence="2">SBRY1</strain>
    </source>
</reference>
<gene>
    <name evidence="2" type="ORF">SBRY_40387</name>
</gene>